<keyword evidence="4" id="KW-1185">Reference proteome</keyword>
<reference evidence="3 4" key="1">
    <citation type="submission" date="2016-09" db="EMBL/GenBank/DDBJ databases">
        <title>Extensive genetic diversity and differential bi-allelic expression allows diatom success in the polar Southern Ocean.</title>
        <authorList>
            <consortium name="DOE Joint Genome Institute"/>
            <person name="Mock T."/>
            <person name="Otillar R.P."/>
            <person name="Strauss J."/>
            <person name="Dupont C."/>
            <person name="Frickenhaus S."/>
            <person name="Maumus F."/>
            <person name="Mcmullan M."/>
            <person name="Sanges R."/>
            <person name="Schmutz J."/>
            <person name="Toseland A."/>
            <person name="Valas R."/>
            <person name="Veluchamy A."/>
            <person name="Ward B.J."/>
            <person name="Allen A."/>
            <person name="Barry K."/>
            <person name="Falciatore A."/>
            <person name="Ferrante M."/>
            <person name="Fortunato A.E."/>
            <person name="Gloeckner G."/>
            <person name="Gruber A."/>
            <person name="Hipkin R."/>
            <person name="Janech M."/>
            <person name="Kroth P."/>
            <person name="Leese F."/>
            <person name="Lindquist E."/>
            <person name="Lyon B.R."/>
            <person name="Martin J."/>
            <person name="Mayer C."/>
            <person name="Parker M."/>
            <person name="Quesneville H."/>
            <person name="Raymond J."/>
            <person name="Uhlig C."/>
            <person name="Valentin K.U."/>
            <person name="Worden A.Z."/>
            <person name="Armbrust E.V."/>
            <person name="Bowler C."/>
            <person name="Green B."/>
            <person name="Moulton V."/>
            <person name="Van Oosterhout C."/>
            <person name="Grigoriev I."/>
        </authorList>
    </citation>
    <scope>NUCLEOTIDE SEQUENCE [LARGE SCALE GENOMIC DNA]</scope>
    <source>
        <strain evidence="3 4">CCMP1102</strain>
    </source>
</reference>
<feature type="region of interest" description="Disordered" evidence="1">
    <location>
        <begin position="344"/>
        <end position="369"/>
    </location>
</feature>
<dbReference type="InterPro" id="IPR009097">
    <property type="entry name" value="Cyclic_Pdiesterase"/>
</dbReference>
<sequence length="404" mass="45170">MTTIIQRGERATLLQTTTLIDDDHCSSACYDNYKNNNCSCSMILTRRLCLWSLPIIILLLGALLLALISSFSMESISMTSSSSISKLTLTTNDGGDDGDNDNNNTNNRLFPTTATASKSKMQPQSQSLLRGKQQQQQPATSTMTSTTEEEFNKKKSMKLSLWLIPPGGEEKEIEIDDINNSNNKNIDTIISHNVYKSTKEIIDELAEKYNGPKFIPHTTIIGSIEVDTEEDILLLSKKLKDGLQSSKSKQLFSTGIECTFNTILQEPSCWNQAMIIEMKASKSFTDLCILCRTIFNMEQFEDCITFPPPSKVPHMSLYYGTSPPNVPSSSSSIIDLPKIFGDSTSTNTHTNNNHNNSNEVEEHQNQNQKQSYSFQSYRVMLWKTDPASLEGVPNWIPIVDINLS</sequence>
<dbReference type="InParanoid" id="A0A1E7FQ32"/>
<feature type="compositionally biased region" description="Polar residues" evidence="1">
    <location>
        <begin position="108"/>
        <end position="123"/>
    </location>
</feature>
<dbReference type="Proteomes" id="UP000095751">
    <property type="component" value="Unassembled WGS sequence"/>
</dbReference>
<dbReference type="AlphaFoldDB" id="A0A1E7FQ32"/>
<dbReference type="Gene3D" id="3.90.1140.10">
    <property type="entry name" value="Cyclic phosphodiesterase"/>
    <property type="match status" value="1"/>
</dbReference>
<protein>
    <submittedName>
        <fullName evidence="3">Uncharacterized protein</fullName>
    </submittedName>
</protein>
<dbReference type="GO" id="GO:0009187">
    <property type="term" value="P:cyclic nucleotide metabolic process"/>
    <property type="evidence" value="ECO:0007669"/>
    <property type="project" value="TreeGrafter"/>
</dbReference>
<dbReference type="GO" id="GO:0004113">
    <property type="term" value="F:2',3'-cyclic-nucleotide 3'-phosphodiesterase activity"/>
    <property type="evidence" value="ECO:0007669"/>
    <property type="project" value="TreeGrafter"/>
</dbReference>
<feature type="compositionally biased region" description="Low complexity" evidence="1">
    <location>
        <begin position="344"/>
        <end position="358"/>
    </location>
</feature>
<evidence type="ECO:0000256" key="1">
    <source>
        <dbReference type="SAM" id="MobiDB-lite"/>
    </source>
</evidence>
<evidence type="ECO:0000313" key="3">
    <source>
        <dbReference type="EMBL" id="OEU20280.1"/>
    </source>
</evidence>
<keyword evidence="2" id="KW-1133">Transmembrane helix</keyword>
<dbReference type="PANTHER" id="PTHR28141:SF1">
    <property type="entry name" value="2',3'-CYCLIC-NUCLEOTIDE 3'-PHOSPHODIESTERASE"/>
    <property type="match status" value="1"/>
</dbReference>
<evidence type="ECO:0000256" key="2">
    <source>
        <dbReference type="SAM" id="Phobius"/>
    </source>
</evidence>
<evidence type="ECO:0000313" key="4">
    <source>
        <dbReference type="Proteomes" id="UP000095751"/>
    </source>
</evidence>
<feature type="compositionally biased region" description="Low complexity" evidence="1">
    <location>
        <begin position="124"/>
        <end position="146"/>
    </location>
</feature>
<dbReference type="SUPFAM" id="SSF55144">
    <property type="entry name" value="LigT-like"/>
    <property type="match status" value="1"/>
</dbReference>
<accession>A0A1E7FQ32</accession>
<dbReference type="Pfam" id="PF07823">
    <property type="entry name" value="CPDase"/>
    <property type="match status" value="1"/>
</dbReference>
<gene>
    <name evidence="3" type="ORF">FRACYDRAFT_236354</name>
</gene>
<feature type="transmembrane region" description="Helical" evidence="2">
    <location>
        <begin position="48"/>
        <end position="73"/>
    </location>
</feature>
<dbReference type="InterPro" id="IPR012386">
    <property type="entry name" value="Cyclic-nucl_3Pdiesterase"/>
</dbReference>
<feature type="region of interest" description="Disordered" evidence="1">
    <location>
        <begin position="93"/>
        <end position="152"/>
    </location>
</feature>
<name>A0A1E7FQ32_9STRA</name>
<dbReference type="EMBL" id="KV784355">
    <property type="protein sequence ID" value="OEU20280.1"/>
    <property type="molecule type" value="Genomic_DNA"/>
</dbReference>
<keyword evidence="2" id="KW-0472">Membrane</keyword>
<dbReference type="PANTHER" id="PTHR28141">
    <property type="entry name" value="2',3'-CYCLIC-NUCLEOTIDE 3'-PHOSPHODIESTERASE"/>
    <property type="match status" value="1"/>
</dbReference>
<keyword evidence="2" id="KW-0812">Transmembrane</keyword>
<dbReference type="KEGG" id="fcy:FRACYDRAFT_236354"/>
<proteinExistence type="predicted"/>
<dbReference type="OrthoDB" id="514292at2759"/>
<organism evidence="3 4">
    <name type="scientific">Fragilariopsis cylindrus CCMP1102</name>
    <dbReference type="NCBI Taxonomy" id="635003"/>
    <lineage>
        <taxon>Eukaryota</taxon>
        <taxon>Sar</taxon>
        <taxon>Stramenopiles</taxon>
        <taxon>Ochrophyta</taxon>
        <taxon>Bacillariophyta</taxon>
        <taxon>Bacillariophyceae</taxon>
        <taxon>Bacillariophycidae</taxon>
        <taxon>Bacillariales</taxon>
        <taxon>Bacillariaceae</taxon>
        <taxon>Fragilariopsis</taxon>
    </lineage>
</organism>